<evidence type="ECO:0000256" key="1">
    <source>
        <dbReference type="SAM" id="MobiDB-lite"/>
    </source>
</evidence>
<dbReference type="AlphaFoldDB" id="A0A0H5QZ78"/>
<organism evidence="2">
    <name type="scientific">Spongospora subterranea</name>
    <dbReference type="NCBI Taxonomy" id="70186"/>
    <lineage>
        <taxon>Eukaryota</taxon>
        <taxon>Sar</taxon>
        <taxon>Rhizaria</taxon>
        <taxon>Endomyxa</taxon>
        <taxon>Phytomyxea</taxon>
        <taxon>Plasmodiophorida</taxon>
        <taxon>Plasmodiophoridae</taxon>
        <taxon>Spongospora</taxon>
    </lineage>
</organism>
<feature type="non-terminal residue" evidence="2">
    <location>
        <position position="114"/>
    </location>
</feature>
<dbReference type="EMBL" id="HACM01000412">
    <property type="protein sequence ID" value="CRZ00854.1"/>
    <property type="molecule type" value="Transcribed_RNA"/>
</dbReference>
<feature type="compositionally biased region" description="Polar residues" evidence="1">
    <location>
        <begin position="1"/>
        <end position="14"/>
    </location>
</feature>
<feature type="region of interest" description="Disordered" evidence="1">
    <location>
        <begin position="1"/>
        <end position="27"/>
    </location>
</feature>
<proteinExistence type="predicted"/>
<reference evidence="2" key="1">
    <citation type="submission" date="2015-04" db="EMBL/GenBank/DDBJ databases">
        <title>The genome sequence of the plant pathogenic Rhizarian Plasmodiophora brassicae reveals insights in its biotrophic life cycle and the origin of chitin synthesis.</title>
        <authorList>
            <person name="Schwelm A."/>
            <person name="Fogelqvist J."/>
            <person name="Knaust A."/>
            <person name="Julke S."/>
            <person name="Lilja T."/>
            <person name="Dhandapani V."/>
            <person name="Bonilla-Rosso G."/>
            <person name="Karlsson M."/>
            <person name="Shevchenko A."/>
            <person name="Choi S.R."/>
            <person name="Kim H.G."/>
            <person name="Park J.Y."/>
            <person name="Lim Y.P."/>
            <person name="Ludwig-Muller J."/>
            <person name="Dixelius C."/>
        </authorList>
    </citation>
    <scope>NUCLEOTIDE SEQUENCE</scope>
    <source>
        <tissue evidence="2">Potato root galls</tissue>
    </source>
</reference>
<accession>A0A0H5QZ78</accession>
<protein>
    <submittedName>
        <fullName evidence="2">Uncharacterized protein</fullName>
    </submittedName>
</protein>
<feature type="compositionally biased region" description="Basic and acidic residues" evidence="1">
    <location>
        <begin position="18"/>
        <end position="27"/>
    </location>
</feature>
<sequence>MSSTDEPIFNSSSAVKPENGKIRESEEERAMKVKSLLETPYWVVGSLQNSEHTLNFPHFFWFHRILLCFFKGVERIEGLDEEGNGGDERRAVAAMVRLFFGFSSYPHHLLPTAQ</sequence>
<name>A0A0H5QZ78_9EUKA</name>
<evidence type="ECO:0000313" key="2">
    <source>
        <dbReference type="EMBL" id="CRZ00854.1"/>
    </source>
</evidence>